<organism evidence="3 4">
    <name type="scientific">Desulfovibrio subterraneus</name>
    <dbReference type="NCBI Taxonomy" id="2718620"/>
    <lineage>
        <taxon>Bacteria</taxon>
        <taxon>Pseudomonadati</taxon>
        <taxon>Thermodesulfobacteriota</taxon>
        <taxon>Desulfovibrionia</taxon>
        <taxon>Desulfovibrionales</taxon>
        <taxon>Desulfovibrionaceae</taxon>
        <taxon>Desulfovibrio</taxon>
    </lineage>
</organism>
<evidence type="ECO:0000313" key="4">
    <source>
        <dbReference type="Proteomes" id="UP000503840"/>
    </source>
</evidence>
<dbReference type="InterPro" id="IPR029787">
    <property type="entry name" value="Nucleotide_cyclase"/>
</dbReference>
<dbReference type="RefSeq" id="WP_174404896.1">
    <property type="nucleotide sequence ID" value="NZ_BLVO01000013.1"/>
</dbReference>
<gene>
    <name evidence="3" type="ORF">DSM101010T_15860</name>
</gene>
<evidence type="ECO:0000259" key="2">
    <source>
        <dbReference type="PROSITE" id="PS50887"/>
    </source>
</evidence>
<dbReference type="InterPro" id="IPR043128">
    <property type="entry name" value="Rev_trsase/Diguanyl_cyclase"/>
</dbReference>
<feature type="domain" description="GGDEF" evidence="2">
    <location>
        <begin position="104"/>
        <end position="236"/>
    </location>
</feature>
<keyword evidence="1" id="KW-1133">Transmembrane helix</keyword>
<keyword evidence="4" id="KW-1185">Reference proteome</keyword>
<dbReference type="EMBL" id="BLVO01000013">
    <property type="protein sequence ID" value="GFM33221.1"/>
    <property type="molecule type" value="Genomic_DNA"/>
</dbReference>
<feature type="transmembrane region" description="Helical" evidence="1">
    <location>
        <begin position="48"/>
        <end position="65"/>
    </location>
</feature>
<accession>A0A7J0BJ07</accession>
<dbReference type="Gene3D" id="3.30.70.270">
    <property type="match status" value="1"/>
</dbReference>
<dbReference type="NCBIfam" id="TIGR00254">
    <property type="entry name" value="GGDEF"/>
    <property type="match status" value="1"/>
</dbReference>
<dbReference type="PROSITE" id="PS50887">
    <property type="entry name" value="GGDEF"/>
    <property type="match status" value="1"/>
</dbReference>
<sequence length="246" mass="27607">MIKTLLNTPHFSRNAKVLGASLLLFPAGWLAIRYTVVSEAGACNVTPLFLYAATYIGIFVCLFVYSQHKLQDMILVDPLTKTYNNRFFFKALDVEFAKSKRNDQPLSVVHFTILNARSLAKELGKTPDYIHRTFSETVATAIRNTDTFSRIDQNNYTLLLANTDETGAQVLARRLEAQVMSVFRKLKSTIPDAIAFGMCSTAFEKCTSAIEVFDNATKALDAARDSERNRIMSCTDGDCYRNETTH</sequence>
<proteinExistence type="predicted"/>
<comment type="caution">
    <text evidence="3">The sequence shown here is derived from an EMBL/GenBank/DDBJ whole genome shotgun (WGS) entry which is preliminary data.</text>
</comment>
<dbReference type="Pfam" id="PF00990">
    <property type="entry name" value="GGDEF"/>
    <property type="match status" value="1"/>
</dbReference>
<feature type="transmembrane region" description="Helical" evidence="1">
    <location>
        <begin position="17"/>
        <end position="36"/>
    </location>
</feature>
<dbReference type="AlphaFoldDB" id="A0A7J0BJ07"/>
<reference evidence="3 4" key="1">
    <citation type="submission" date="2020-05" db="EMBL/GenBank/DDBJ databases">
        <title>Draft genome sequence of Desulfovibrio sp. strain HN2T.</title>
        <authorList>
            <person name="Ueno A."/>
            <person name="Tamazawa S."/>
            <person name="Tamamura S."/>
            <person name="Murakami T."/>
            <person name="Kiyama T."/>
            <person name="Inomata H."/>
            <person name="Amano Y."/>
            <person name="Miyakawa K."/>
            <person name="Tamaki H."/>
            <person name="Naganuma T."/>
            <person name="Kaneko K."/>
        </authorList>
    </citation>
    <scope>NUCLEOTIDE SEQUENCE [LARGE SCALE GENOMIC DNA]</scope>
    <source>
        <strain evidence="3 4">HN2</strain>
    </source>
</reference>
<dbReference type="SUPFAM" id="SSF55073">
    <property type="entry name" value="Nucleotide cyclase"/>
    <property type="match status" value="1"/>
</dbReference>
<keyword evidence="1" id="KW-0472">Membrane</keyword>
<dbReference type="SMART" id="SM00267">
    <property type="entry name" value="GGDEF"/>
    <property type="match status" value="1"/>
</dbReference>
<dbReference type="Proteomes" id="UP000503840">
    <property type="component" value="Unassembled WGS sequence"/>
</dbReference>
<keyword evidence="1" id="KW-0812">Transmembrane</keyword>
<name>A0A7J0BJ07_9BACT</name>
<evidence type="ECO:0000313" key="3">
    <source>
        <dbReference type="EMBL" id="GFM33221.1"/>
    </source>
</evidence>
<dbReference type="InterPro" id="IPR000160">
    <property type="entry name" value="GGDEF_dom"/>
</dbReference>
<protein>
    <recommendedName>
        <fullName evidence="2">GGDEF domain-containing protein</fullName>
    </recommendedName>
</protein>
<evidence type="ECO:0000256" key="1">
    <source>
        <dbReference type="SAM" id="Phobius"/>
    </source>
</evidence>